<dbReference type="SUPFAM" id="SSF52540">
    <property type="entry name" value="P-loop containing nucleoside triphosphate hydrolases"/>
    <property type="match status" value="1"/>
</dbReference>
<dbReference type="AlphaFoldDB" id="A0A378PEN3"/>
<feature type="region of interest" description="Disordered" evidence="1">
    <location>
        <begin position="1"/>
        <end position="42"/>
    </location>
</feature>
<gene>
    <name evidence="3" type="ORF">NCTC11819_01745</name>
</gene>
<dbReference type="EMBL" id="UGGQ01000006">
    <property type="protein sequence ID" value="STO17160.1"/>
    <property type="molecule type" value="Genomic_DNA"/>
</dbReference>
<dbReference type="InterPro" id="IPR050126">
    <property type="entry name" value="Ap4A_hydrolase"/>
</dbReference>
<evidence type="ECO:0000313" key="3">
    <source>
        <dbReference type="EMBL" id="STO17160.1"/>
    </source>
</evidence>
<dbReference type="Pfam" id="PF00149">
    <property type="entry name" value="Metallophos"/>
    <property type="match status" value="1"/>
</dbReference>
<accession>A0A378PEN3</accession>
<dbReference type="GO" id="GO:0016791">
    <property type="term" value="F:phosphatase activity"/>
    <property type="evidence" value="ECO:0007669"/>
    <property type="project" value="TreeGrafter"/>
</dbReference>
<name>A0A378PEN3_9ACTO</name>
<evidence type="ECO:0000313" key="4">
    <source>
        <dbReference type="Proteomes" id="UP000255284"/>
    </source>
</evidence>
<proteinExistence type="predicted"/>
<sequence>MHPQEPQGTYRAPREPNGTRETHAPPHDTAAPHPRASGETHESGDIMRKMFILYGPQGAGKTTFVRENHLEDCTVNADAIRLAFSRYVPATDGQKVLAVGEHLQRLVRRIVQEQAESLMFLGSPVIIDAVNASQRARAQWHSLADSYGYDVLTVDFTAVPRAELIARNQARGGDKVADIESFLDRFAALIPPQTITPQQMLDCFQTRQLDLGNRPVVVVGDVQSCGEALGQAVAELGTPDTKWVFVGDLFDRGSNAGKVWQLLQGLDSAVVVGNHERALLNAVKGREVKPATKTTLQQLLAVGATKTELGDWYRSTVPFYDFRTGGREFFVSHGGVLPATIRQIRATGRCDLPDDYFIFGVGTRGNTYRCRREFKNFPELGDSEIVQLHGHRNEAKENFVHPGVINLESGVERDGWLSVYAIDGATGAGEIHTFREPRGASA</sequence>
<organism evidence="3 4">
    <name type="scientific">Mobiluncus mulieris</name>
    <dbReference type="NCBI Taxonomy" id="2052"/>
    <lineage>
        <taxon>Bacteria</taxon>
        <taxon>Bacillati</taxon>
        <taxon>Actinomycetota</taxon>
        <taxon>Actinomycetes</taxon>
        <taxon>Actinomycetales</taxon>
        <taxon>Actinomycetaceae</taxon>
        <taxon>Mobiluncus</taxon>
    </lineage>
</organism>
<dbReference type="Pfam" id="PF13671">
    <property type="entry name" value="AAA_33"/>
    <property type="match status" value="1"/>
</dbReference>
<dbReference type="GO" id="GO:0110154">
    <property type="term" value="P:RNA decapping"/>
    <property type="evidence" value="ECO:0007669"/>
    <property type="project" value="TreeGrafter"/>
</dbReference>
<dbReference type="Gene3D" id="3.40.50.300">
    <property type="entry name" value="P-loop containing nucleotide triphosphate hydrolases"/>
    <property type="match status" value="1"/>
</dbReference>
<dbReference type="InterPro" id="IPR004843">
    <property type="entry name" value="Calcineurin-like_PHP"/>
</dbReference>
<dbReference type="SUPFAM" id="SSF56300">
    <property type="entry name" value="Metallo-dependent phosphatases"/>
    <property type="match status" value="1"/>
</dbReference>
<dbReference type="PANTHER" id="PTHR42850">
    <property type="entry name" value="METALLOPHOSPHOESTERASE"/>
    <property type="match status" value="1"/>
</dbReference>
<protein>
    <submittedName>
        <fullName evidence="3">Diadenosine tetraphosphatase</fullName>
    </submittedName>
</protein>
<dbReference type="GO" id="GO:0008803">
    <property type="term" value="F:bis(5'-nucleosyl)-tetraphosphatase (symmetrical) activity"/>
    <property type="evidence" value="ECO:0007669"/>
    <property type="project" value="TreeGrafter"/>
</dbReference>
<reference evidence="3 4" key="1">
    <citation type="submission" date="2018-06" db="EMBL/GenBank/DDBJ databases">
        <authorList>
            <consortium name="Pathogen Informatics"/>
            <person name="Doyle S."/>
        </authorList>
    </citation>
    <scope>NUCLEOTIDE SEQUENCE [LARGE SCALE GENOMIC DNA]</scope>
    <source>
        <strain evidence="3 4">NCTC11819</strain>
    </source>
</reference>
<dbReference type="Proteomes" id="UP000255284">
    <property type="component" value="Unassembled WGS sequence"/>
</dbReference>
<dbReference type="GO" id="GO:0005737">
    <property type="term" value="C:cytoplasm"/>
    <property type="evidence" value="ECO:0007669"/>
    <property type="project" value="TreeGrafter"/>
</dbReference>
<dbReference type="Gene3D" id="3.60.21.10">
    <property type="match status" value="1"/>
</dbReference>
<evidence type="ECO:0000259" key="2">
    <source>
        <dbReference type="Pfam" id="PF00149"/>
    </source>
</evidence>
<feature type="domain" description="Calcineurin-like phosphoesterase" evidence="2">
    <location>
        <begin position="215"/>
        <end position="346"/>
    </location>
</feature>
<evidence type="ECO:0000256" key="1">
    <source>
        <dbReference type="SAM" id="MobiDB-lite"/>
    </source>
</evidence>
<dbReference type="PANTHER" id="PTHR42850:SF4">
    <property type="entry name" value="ZINC-DEPENDENT ENDOPOLYPHOSPHATASE"/>
    <property type="match status" value="1"/>
</dbReference>
<dbReference type="InterPro" id="IPR027417">
    <property type="entry name" value="P-loop_NTPase"/>
</dbReference>
<dbReference type="InterPro" id="IPR029052">
    <property type="entry name" value="Metallo-depent_PP-like"/>
</dbReference>
<feature type="compositionally biased region" description="Basic and acidic residues" evidence="1">
    <location>
        <begin position="12"/>
        <end position="26"/>
    </location>
</feature>
<comment type="caution">
    <text evidence="3">The sequence shown here is derived from an EMBL/GenBank/DDBJ whole genome shotgun (WGS) entry which is preliminary data.</text>
</comment>